<evidence type="ECO:0000313" key="1">
    <source>
        <dbReference type="EMBL" id="BDI05114.1"/>
    </source>
</evidence>
<protein>
    <submittedName>
        <fullName evidence="1">Uncharacterized protein</fullName>
    </submittedName>
</protein>
<dbReference type="RefSeq" id="WP_251973175.1">
    <property type="nucleotide sequence ID" value="NZ_AP025730.1"/>
</dbReference>
<name>A0ABN6PJ88_9BURK</name>
<sequence>MTTLNEAEVTPQRAITVGTLALQLLTADRGGLEIEIPADTQLDTSIALGASVKGGVLRFASLEDRNAAAAADALARLGDPPFDEQALWTMARDLWRREIGNADMASGRFLAAVHSSASVLRIATSRITSPRDVFEALHLVEATLPYLETVDLIDVITLCDAERPHTTNDLAGGAFYHALSSWFGSKPASARHMVEMLLDEPHHTRGDLLGAAWMAWFSADQHASVTRLLEADTQSGLAAVHAVTCWIAGRMLAEPSLLADLAPALEAPILRRINGEDAVQRRAGLRAASAVLHLRRAFDEGLRGRITSGDQEAAGYVAQALWHNDDALLQAGIFFEWLQLCVGLGEGSERAIDDLDFSLSRLLRPDSAHVESVLEFLEAWVRAHLGSTKGKCEFADRFDACTRAMLSHQLLLSRVFTRWMLADGQATANAAAGMVSNARVDGDIAIEFDPAVLDTATEADLLYLVKRMLGFLIEAKQMLSLSLSLLKLRNANARVFPLLRWLLYEQLGYDHPRTTSDVLRKRAGQETDADIKELLGGIAARLEADMAALQALPRLRELEVPMTLRRDFAKARSKVMQRSMREAQKQSVIAQLATQIHIKAGETSFQHMGEAWSEPMHFASHSVSFEMPRREVLDPLGNAYRRLQLRTTKRGST</sequence>
<dbReference type="EMBL" id="AP025730">
    <property type="protein sequence ID" value="BDI05114.1"/>
    <property type="molecule type" value="Genomic_DNA"/>
</dbReference>
<gene>
    <name evidence="1" type="ORF">CATMQ487_20840</name>
</gene>
<proteinExistence type="predicted"/>
<keyword evidence="2" id="KW-1185">Reference proteome</keyword>
<organism evidence="1 2">
    <name type="scientific">Sphaerotilus microaerophilus</name>
    <dbReference type="NCBI Taxonomy" id="2914710"/>
    <lineage>
        <taxon>Bacteria</taxon>
        <taxon>Pseudomonadati</taxon>
        <taxon>Pseudomonadota</taxon>
        <taxon>Betaproteobacteria</taxon>
        <taxon>Burkholderiales</taxon>
        <taxon>Sphaerotilaceae</taxon>
        <taxon>Sphaerotilus</taxon>
    </lineage>
</organism>
<accession>A0ABN6PJ88</accession>
<evidence type="ECO:0000313" key="2">
    <source>
        <dbReference type="Proteomes" id="UP001057498"/>
    </source>
</evidence>
<reference evidence="1" key="1">
    <citation type="submission" date="2022-04" db="EMBL/GenBank/DDBJ databases">
        <title>Whole genome sequence of Sphaerotilus sp. FB-5.</title>
        <authorList>
            <person name="Takeda M."/>
            <person name="Narihara S."/>
            <person name="Akimoto M."/>
            <person name="Akimoto R."/>
            <person name="Nishiyashiki S."/>
            <person name="Murakami T."/>
        </authorList>
    </citation>
    <scope>NUCLEOTIDE SEQUENCE</scope>
    <source>
        <strain evidence="1">FB-5</strain>
    </source>
</reference>
<dbReference type="Proteomes" id="UP001057498">
    <property type="component" value="Chromosome"/>
</dbReference>